<keyword evidence="4 8" id="KW-0175">Coiled coil</keyword>
<dbReference type="SUPFAM" id="SSF68906">
    <property type="entry name" value="SAP domain"/>
    <property type="match status" value="1"/>
</dbReference>
<feature type="coiled-coil region" evidence="8">
    <location>
        <begin position="543"/>
        <end position="581"/>
    </location>
</feature>
<dbReference type="AlphaFoldDB" id="A0A7L3Z8D7"/>
<comment type="caution">
    <text evidence="11">The sequence shown here is derived from an EMBL/GenBank/DDBJ whole genome shotgun (WGS) entry which is preliminary data.</text>
</comment>
<dbReference type="SMART" id="SM00707">
    <property type="entry name" value="RPEL"/>
    <property type="match status" value="3"/>
</dbReference>
<feature type="region of interest" description="Disordered" evidence="9">
    <location>
        <begin position="163"/>
        <end position="217"/>
    </location>
</feature>
<dbReference type="EMBL" id="VZZT01002540">
    <property type="protein sequence ID" value="NXW09486.1"/>
    <property type="molecule type" value="Genomic_DNA"/>
</dbReference>
<feature type="compositionally biased region" description="Polar residues" evidence="9">
    <location>
        <begin position="188"/>
        <end position="198"/>
    </location>
</feature>
<feature type="domain" description="SAP" evidence="10">
    <location>
        <begin position="374"/>
        <end position="408"/>
    </location>
</feature>
<name>A0A7L3Z8D7_FREGA</name>
<feature type="region of interest" description="Disordered" evidence="9">
    <location>
        <begin position="793"/>
        <end position="834"/>
    </location>
</feature>
<keyword evidence="5" id="KW-0804">Transcription</keyword>
<feature type="region of interest" description="Disordered" evidence="9">
    <location>
        <begin position="353"/>
        <end position="373"/>
    </location>
</feature>
<dbReference type="GO" id="GO:0045944">
    <property type="term" value="P:positive regulation of transcription by RNA polymerase II"/>
    <property type="evidence" value="ECO:0007669"/>
    <property type="project" value="TreeGrafter"/>
</dbReference>
<dbReference type="InterPro" id="IPR043451">
    <property type="entry name" value="Myocardin-like"/>
</dbReference>
<feature type="repeat" description="RPEL" evidence="7">
    <location>
        <begin position="84"/>
        <end position="109"/>
    </location>
</feature>
<evidence type="ECO:0000256" key="8">
    <source>
        <dbReference type="SAM" id="Coils"/>
    </source>
</evidence>
<feature type="repeat" description="RPEL" evidence="7">
    <location>
        <begin position="40"/>
        <end position="65"/>
    </location>
</feature>
<feature type="region of interest" description="Disordered" evidence="9">
    <location>
        <begin position="454"/>
        <end position="495"/>
    </location>
</feature>
<dbReference type="PROSITE" id="PS50800">
    <property type="entry name" value="SAP"/>
    <property type="match status" value="1"/>
</dbReference>
<dbReference type="Pfam" id="PF02755">
    <property type="entry name" value="RPEL"/>
    <property type="match status" value="2"/>
</dbReference>
<organism evidence="11 12">
    <name type="scientific">Fregetta grallaria</name>
    <name type="common">White-bellied storm-petrel</name>
    <name type="synonym">Procellaria grallaria</name>
    <dbReference type="NCBI Taxonomy" id="79628"/>
    <lineage>
        <taxon>Eukaryota</taxon>
        <taxon>Metazoa</taxon>
        <taxon>Chordata</taxon>
        <taxon>Craniata</taxon>
        <taxon>Vertebrata</taxon>
        <taxon>Euteleostomi</taxon>
        <taxon>Archelosauria</taxon>
        <taxon>Archosauria</taxon>
        <taxon>Dinosauria</taxon>
        <taxon>Saurischia</taxon>
        <taxon>Theropoda</taxon>
        <taxon>Coelurosauria</taxon>
        <taxon>Aves</taxon>
        <taxon>Neognathae</taxon>
        <taxon>Neoaves</taxon>
        <taxon>Aequornithes</taxon>
        <taxon>Procellariiformes</taxon>
        <taxon>Hydrobatidae</taxon>
        <taxon>Fregetta</taxon>
    </lineage>
</organism>
<dbReference type="GO" id="GO:0005634">
    <property type="term" value="C:nucleus"/>
    <property type="evidence" value="ECO:0007669"/>
    <property type="project" value="UniProtKB-SubCell"/>
</dbReference>
<reference evidence="11 12" key="1">
    <citation type="submission" date="2019-09" db="EMBL/GenBank/DDBJ databases">
        <title>Bird 10,000 Genomes (B10K) Project - Family phase.</title>
        <authorList>
            <person name="Zhang G."/>
        </authorList>
    </citation>
    <scope>NUCLEOTIDE SEQUENCE [LARGE SCALE GENOMIC DNA]</scope>
    <source>
        <strain evidence="11">B10K-DU-006-09</strain>
        <tissue evidence="11">Muscle</tissue>
    </source>
</reference>
<dbReference type="InterPro" id="IPR003034">
    <property type="entry name" value="SAP_dom"/>
</dbReference>
<dbReference type="PROSITE" id="PS51073">
    <property type="entry name" value="RPEL"/>
    <property type="match status" value="3"/>
</dbReference>
<feature type="compositionally biased region" description="Polar residues" evidence="9">
    <location>
        <begin position="454"/>
        <end position="464"/>
    </location>
</feature>
<feature type="non-terminal residue" evidence="11">
    <location>
        <position position="1072"/>
    </location>
</feature>
<evidence type="ECO:0000256" key="4">
    <source>
        <dbReference type="ARBA" id="ARBA00023054"/>
    </source>
</evidence>
<dbReference type="PANTHER" id="PTHR22793">
    <property type="entry name" value="MYOCARDIN-RELATED TRANSCRIPTION FACTOR-RELATED"/>
    <property type="match status" value="1"/>
</dbReference>
<feature type="region of interest" description="Disordered" evidence="9">
    <location>
        <begin position="246"/>
        <end position="286"/>
    </location>
</feature>
<feature type="non-terminal residue" evidence="11">
    <location>
        <position position="1"/>
    </location>
</feature>
<gene>
    <name evidence="11" type="primary">Mkl2</name>
    <name evidence="11" type="ORF">FREGRA_R12785</name>
</gene>
<feature type="region of interest" description="Disordered" evidence="9">
    <location>
        <begin position="730"/>
        <end position="766"/>
    </location>
</feature>
<feature type="compositionally biased region" description="Pro residues" evidence="9">
    <location>
        <begin position="203"/>
        <end position="213"/>
    </location>
</feature>
<evidence type="ECO:0000256" key="7">
    <source>
        <dbReference type="PROSITE-ProRule" id="PRU00401"/>
    </source>
</evidence>
<feature type="compositionally biased region" description="Basic and acidic residues" evidence="9">
    <location>
        <begin position="268"/>
        <end position="283"/>
    </location>
</feature>
<dbReference type="Gene3D" id="6.10.140.2040">
    <property type="match status" value="1"/>
</dbReference>
<dbReference type="GO" id="GO:0051145">
    <property type="term" value="P:smooth muscle cell differentiation"/>
    <property type="evidence" value="ECO:0007669"/>
    <property type="project" value="TreeGrafter"/>
</dbReference>
<protein>
    <submittedName>
        <fullName evidence="11">MKL2 protein</fullName>
    </submittedName>
</protein>
<evidence type="ECO:0000256" key="5">
    <source>
        <dbReference type="ARBA" id="ARBA00023163"/>
    </source>
</evidence>
<evidence type="ECO:0000256" key="3">
    <source>
        <dbReference type="ARBA" id="ARBA00023015"/>
    </source>
</evidence>
<keyword evidence="3" id="KW-0805">Transcription regulation</keyword>
<keyword evidence="2" id="KW-0677">Repeat</keyword>
<dbReference type="Gene3D" id="1.10.720.30">
    <property type="entry name" value="SAP domain"/>
    <property type="match status" value="1"/>
</dbReference>
<keyword evidence="12" id="KW-1185">Reference proteome</keyword>
<evidence type="ECO:0000313" key="11">
    <source>
        <dbReference type="EMBL" id="NXW09486.1"/>
    </source>
</evidence>
<dbReference type="InterPro" id="IPR004018">
    <property type="entry name" value="RPEL_repeat"/>
</dbReference>
<evidence type="ECO:0000259" key="10">
    <source>
        <dbReference type="PROSITE" id="PS50800"/>
    </source>
</evidence>
<dbReference type="SMART" id="SM00513">
    <property type="entry name" value="SAP"/>
    <property type="match status" value="1"/>
</dbReference>
<keyword evidence="6" id="KW-0539">Nucleus</keyword>
<dbReference type="PANTHER" id="PTHR22793:SF5">
    <property type="entry name" value="MYOCARDIN-RELATED TRANSCRIPTION FACTOR B"/>
    <property type="match status" value="1"/>
</dbReference>
<evidence type="ECO:0000256" key="6">
    <source>
        <dbReference type="ARBA" id="ARBA00023242"/>
    </source>
</evidence>
<feature type="compositionally biased region" description="Polar residues" evidence="9">
    <location>
        <begin position="353"/>
        <end position="364"/>
    </location>
</feature>
<feature type="repeat" description="RPEL" evidence="7">
    <location>
        <begin position="128"/>
        <end position="153"/>
    </location>
</feature>
<evidence type="ECO:0000256" key="9">
    <source>
        <dbReference type="SAM" id="MobiDB-lite"/>
    </source>
</evidence>
<feature type="region of interest" description="Disordered" evidence="9">
    <location>
        <begin position="614"/>
        <end position="637"/>
    </location>
</feature>
<dbReference type="Pfam" id="PF02037">
    <property type="entry name" value="SAP"/>
    <property type="match status" value="1"/>
</dbReference>
<dbReference type="FunFam" id="1.10.720.30:FF:000002">
    <property type="entry name" value="Myocardin related transcription factor A"/>
    <property type="match status" value="1"/>
</dbReference>
<dbReference type="Proteomes" id="UP000563060">
    <property type="component" value="Unassembled WGS sequence"/>
</dbReference>
<evidence type="ECO:0000256" key="1">
    <source>
        <dbReference type="ARBA" id="ARBA00004123"/>
    </source>
</evidence>
<accession>A0A7L3Z8D7</accession>
<sequence>MIDSSKKQQQGFSEILPAGDVKPLKEKECLEVNSQKSLKEVLQLRLQQRRTREQLVDQGIMPPLKSPAAFHEQIKSLERARTENFLKHKIRSRPDRSELVRMHILEETFAEPSLQATQMKLKRARLADDLNEKIAQRPGPMELVEKNILPVDSSVKEAIIGKGQENYPQALDDYSFDEDSSDALSPDQPASQESQGSAASPGEPKPSDSPSPVTPNAATSTQVQFLNVETKSSQYHVTRSTATATLTTNTVSAAKPGPTLVKQSHPKNPNDKHRSKKCKEPKPRVKKLKYHQYIPPDQKGEKNEPQMDSNYARLLQQQQLFLQLQILSQQQQHYNYQTILPAPLKYVKHYLSASSPRQNSNTPSRKPGPLPSSLDDLKVAELKMELKLRGLPVSGTKTDLIERLKPYQDLNNNGVAISSSVTVTTSTGATGNTGEVTVAFPVATLNKPVANTISSFPPEKSSTGPGCKVVNTENTNSPLPISPSPSEQSSLSTDDTSMADTFTEMMTMMSPSQFLSTSPLRANMSDDNQNRSSGSISTMEFDVAEKDRKLQEKEKQIEELKRKLEQEQKLVEVLKMQLEVEKRGQQQQSQASGNSAALEQKQFSAAVKDENTLTDCSSTSQSVPVAGHSSGQSVYTSGQNPVAKKAVVIKQEIPVAKAEPQNAISQFYVNPQRQPQTAVIAQPQALLTTQGTAQLLLPLSIQGPNSTTAVQLPVGNIKLQVRAQSQAGIQTPSQIPAPISSSGLVQTAPQMHTPQSKQNTITQHALGQTQQIRKVFPPTTSNTVFSYQTAPVTTPSQSFINKPSNSNIHTGGNQVPSVQNGPTTTNKPGSPSQAQPYIVQQSLFNNTVSKTKDPPRYEEAIKQTRNIQTSHREISSAHSQQMDDLFDILIKSGEISLPIKEEPSPISKMRPVTANITTMPVNTVISRPPPQIQMAPPPVSLEPTTSLSISLENQLEALLDGTLPSGNEIPQLTSSNEDRESFSLIEDLQNDLLNHSSILDHSHSPMETSDPQFTTNNSCLSLDLPDTNLDNMEWLDITMPSSSSGLTPLSSTAPSVFSTDFLDPQDLQLHWD</sequence>
<dbReference type="Gene3D" id="6.10.150.10">
    <property type="match status" value="1"/>
</dbReference>
<evidence type="ECO:0000256" key="2">
    <source>
        <dbReference type="ARBA" id="ARBA00022737"/>
    </source>
</evidence>
<dbReference type="InterPro" id="IPR036361">
    <property type="entry name" value="SAP_dom_sf"/>
</dbReference>
<dbReference type="GO" id="GO:0003713">
    <property type="term" value="F:transcription coactivator activity"/>
    <property type="evidence" value="ECO:0007669"/>
    <property type="project" value="UniProtKB-ARBA"/>
</dbReference>
<evidence type="ECO:0000313" key="12">
    <source>
        <dbReference type="Proteomes" id="UP000563060"/>
    </source>
</evidence>
<proteinExistence type="predicted"/>
<comment type="subcellular location">
    <subcellularLocation>
        <location evidence="1">Nucleus</location>
    </subcellularLocation>
</comment>